<dbReference type="PANTHER" id="PTHR43806:SF11">
    <property type="entry name" value="CEREVISIN-RELATED"/>
    <property type="match status" value="1"/>
</dbReference>
<organism evidence="10 11">
    <name type="scientific">Candidatus Anaerobutyricum stercoris</name>
    <dbReference type="NCBI Taxonomy" id="2838457"/>
    <lineage>
        <taxon>Bacteria</taxon>
        <taxon>Bacillati</taxon>
        <taxon>Bacillota</taxon>
        <taxon>Clostridia</taxon>
        <taxon>Lachnospirales</taxon>
        <taxon>Lachnospiraceae</taxon>
        <taxon>Anaerobutyricum</taxon>
    </lineage>
</organism>
<evidence type="ECO:0000256" key="2">
    <source>
        <dbReference type="ARBA" id="ARBA00022670"/>
    </source>
</evidence>
<evidence type="ECO:0000259" key="8">
    <source>
        <dbReference type="Pfam" id="PF00082"/>
    </source>
</evidence>
<feature type="domain" description="Peptidase S8/S53" evidence="8">
    <location>
        <begin position="456"/>
        <end position="580"/>
    </location>
</feature>
<sequence length="590" mass="64170">MEQKLDSELSLSLSLPEGERLKNPVLRSGYEPSTRLWTLILLYQGSLSEIEANFTISIVPLLGNYAIIKIPAAQIPDLLQYPQVLYLELPRPLYEEEITGISDSCLSGRPFFFSPGVLTENPPYESLTGRGTVVAILDSGVDYRHPDFRSESGASRIITYWDQTLAYDGNNRYGLGRIFSNDDLNNLLSTTDGTNGSAILPRPSADSTGHGTHIAGICAGNGRSSGGRNRGVAPEASLLVVKLKNDADSVFTDYANLMMAVDYAVRFTSERLLPLCINISYGSNDGPHDGSSLIERYLESCIFYGKNIVITATGNEGISRRHSSLRVISGEEKSVAFSVAPGETSLYVQLWKYYGDQFRYRLSLPSQNTEIVIPGLPGIYRFELDDNLIRLIISEPTPYQPLQEMFLVILPSSQATIHPGIWQLYIVSESSTNGYVNLWLPSREATSSSTGFLDASAEMTMTVPSTARNVISVSGYDSATDTFASFSGRGFTSILDAKPDLTAPAVNILSTAPGGGYSVRNGTSMAAPFVTGAAALLMQFGIVMGNDPFLYGEKVKALLQKGARPLPEFSQYPNPSVGWGALCVRDSLPR</sequence>
<dbReference type="InterPro" id="IPR000209">
    <property type="entry name" value="Peptidase_S8/S53_dom"/>
</dbReference>
<dbReference type="Pfam" id="PF18425">
    <property type="entry name" value="CspB_prodomain"/>
    <property type="match status" value="1"/>
</dbReference>
<dbReference type="InterPro" id="IPR023827">
    <property type="entry name" value="Peptidase_S8_Asp-AS"/>
</dbReference>
<keyword evidence="4 6" id="KW-0720">Serine protease</keyword>
<reference evidence="10" key="1">
    <citation type="journal article" date="2021" name="PeerJ">
        <title>Extensive microbial diversity within the chicken gut microbiome revealed by metagenomics and culture.</title>
        <authorList>
            <person name="Gilroy R."/>
            <person name="Ravi A."/>
            <person name="Getino M."/>
            <person name="Pursley I."/>
            <person name="Horton D.L."/>
            <person name="Alikhan N.F."/>
            <person name="Baker D."/>
            <person name="Gharbi K."/>
            <person name="Hall N."/>
            <person name="Watson M."/>
            <person name="Adriaenssens E.M."/>
            <person name="Foster-Nyarko E."/>
            <person name="Jarju S."/>
            <person name="Secka A."/>
            <person name="Antonio M."/>
            <person name="Oren A."/>
            <person name="Chaudhuri R.R."/>
            <person name="La Ragione R."/>
            <person name="Hildebrand F."/>
            <person name="Pallen M.J."/>
        </authorList>
    </citation>
    <scope>NUCLEOTIDE SEQUENCE</scope>
    <source>
        <strain evidence="10">CHK179-28034</strain>
    </source>
</reference>
<feature type="active site" description="Charge relay system" evidence="5 6">
    <location>
        <position position="524"/>
    </location>
</feature>
<dbReference type="PROSITE" id="PS51892">
    <property type="entry name" value="SUBTILASE"/>
    <property type="match status" value="1"/>
</dbReference>
<keyword evidence="3 6" id="KW-0378">Hydrolase</keyword>
<evidence type="ECO:0000256" key="3">
    <source>
        <dbReference type="ARBA" id="ARBA00022801"/>
    </source>
</evidence>
<evidence type="ECO:0000256" key="6">
    <source>
        <dbReference type="PROSITE-ProRule" id="PRU01240"/>
    </source>
</evidence>
<dbReference type="Gene3D" id="3.30.70.2980">
    <property type="match status" value="1"/>
</dbReference>
<evidence type="ECO:0000313" key="10">
    <source>
        <dbReference type="EMBL" id="HIZ39087.1"/>
    </source>
</evidence>
<dbReference type="EMBL" id="DXBR01000041">
    <property type="protein sequence ID" value="HIZ39087.1"/>
    <property type="molecule type" value="Genomic_DNA"/>
</dbReference>
<dbReference type="AlphaFoldDB" id="A0A9D2EKB5"/>
<dbReference type="InterPro" id="IPR041365">
    <property type="entry name" value="CspB_prodomain"/>
</dbReference>
<accession>A0A9D2EKB5</accession>
<dbReference type="GO" id="GO:0004252">
    <property type="term" value="F:serine-type endopeptidase activity"/>
    <property type="evidence" value="ECO:0007669"/>
    <property type="project" value="UniProtKB-UniRule"/>
</dbReference>
<dbReference type="InterPro" id="IPR036852">
    <property type="entry name" value="Peptidase_S8/S53_dom_sf"/>
</dbReference>
<dbReference type="PANTHER" id="PTHR43806">
    <property type="entry name" value="PEPTIDASE S8"/>
    <property type="match status" value="1"/>
</dbReference>
<comment type="similarity">
    <text evidence="1 6 7">Belongs to the peptidase S8 family.</text>
</comment>
<dbReference type="Pfam" id="PF00082">
    <property type="entry name" value="Peptidase_S8"/>
    <property type="match status" value="2"/>
</dbReference>
<protein>
    <submittedName>
        <fullName evidence="10">S8 family serine peptidase</fullName>
    </submittedName>
</protein>
<dbReference type="GO" id="GO:0006508">
    <property type="term" value="P:proteolysis"/>
    <property type="evidence" value="ECO:0007669"/>
    <property type="project" value="UniProtKB-KW"/>
</dbReference>
<evidence type="ECO:0000256" key="5">
    <source>
        <dbReference type="PIRSR" id="PIRSR615500-1"/>
    </source>
</evidence>
<evidence type="ECO:0000256" key="4">
    <source>
        <dbReference type="ARBA" id="ARBA00022825"/>
    </source>
</evidence>
<dbReference type="Proteomes" id="UP000824049">
    <property type="component" value="Unassembled WGS sequence"/>
</dbReference>
<reference evidence="10" key="2">
    <citation type="submission" date="2021-04" db="EMBL/GenBank/DDBJ databases">
        <authorList>
            <person name="Gilroy R."/>
        </authorList>
    </citation>
    <scope>NUCLEOTIDE SEQUENCE</scope>
    <source>
        <strain evidence="10">CHK179-28034</strain>
    </source>
</reference>
<feature type="active site" description="Charge relay system" evidence="5 6">
    <location>
        <position position="210"/>
    </location>
</feature>
<feature type="active site" description="Charge relay system" evidence="5 6">
    <location>
        <position position="138"/>
    </location>
</feature>
<evidence type="ECO:0000313" key="11">
    <source>
        <dbReference type="Proteomes" id="UP000824049"/>
    </source>
</evidence>
<comment type="caution">
    <text evidence="10">The sequence shown here is derived from an EMBL/GenBank/DDBJ whole genome shotgun (WGS) entry which is preliminary data.</text>
</comment>
<proteinExistence type="inferred from homology"/>
<keyword evidence="2 6" id="KW-0645">Protease</keyword>
<dbReference type="InterPro" id="IPR023828">
    <property type="entry name" value="Peptidase_S8_Ser-AS"/>
</dbReference>
<evidence type="ECO:0000259" key="9">
    <source>
        <dbReference type="Pfam" id="PF18425"/>
    </source>
</evidence>
<dbReference type="CDD" id="cd07478">
    <property type="entry name" value="Peptidases_S8_CspA-like"/>
    <property type="match status" value="1"/>
</dbReference>
<feature type="domain" description="Csp protease B prodomain" evidence="9">
    <location>
        <begin position="3"/>
        <end position="91"/>
    </location>
</feature>
<dbReference type="PROSITE" id="PS00138">
    <property type="entry name" value="SUBTILASE_SER"/>
    <property type="match status" value="1"/>
</dbReference>
<dbReference type="Gene3D" id="2.60.120.1290">
    <property type="match status" value="1"/>
</dbReference>
<dbReference type="PRINTS" id="PR00723">
    <property type="entry name" value="SUBTILISIN"/>
</dbReference>
<dbReference type="InterPro" id="IPR050131">
    <property type="entry name" value="Peptidase_S8_subtilisin-like"/>
</dbReference>
<gene>
    <name evidence="10" type="ORF">H9968_04045</name>
</gene>
<evidence type="ECO:0000256" key="7">
    <source>
        <dbReference type="RuleBase" id="RU003355"/>
    </source>
</evidence>
<dbReference type="InterPro" id="IPR034045">
    <property type="entry name" value="Pep_S8_CspA-like"/>
</dbReference>
<dbReference type="Gene3D" id="3.40.50.200">
    <property type="entry name" value="Peptidase S8/S53 domain"/>
    <property type="match status" value="1"/>
</dbReference>
<dbReference type="SUPFAM" id="SSF52743">
    <property type="entry name" value="Subtilisin-like"/>
    <property type="match status" value="1"/>
</dbReference>
<dbReference type="InterPro" id="IPR015500">
    <property type="entry name" value="Peptidase_S8_subtilisin-rel"/>
</dbReference>
<feature type="domain" description="Peptidase S8/S53" evidence="8">
    <location>
        <begin position="129"/>
        <end position="317"/>
    </location>
</feature>
<name>A0A9D2EKB5_9FIRM</name>
<evidence type="ECO:0000256" key="1">
    <source>
        <dbReference type="ARBA" id="ARBA00011073"/>
    </source>
</evidence>
<dbReference type="PROSITE" id="PS00136">
    <property type="entry name" value="SUBTILASE_ASP"/>
    <property type="match status" value="1"/>
</dbReference>